<dbReference type="AlphaFoldDB" id="A0AAN2BZ64"/>
<dbReference type="Gene3D" id="3.30.420.40">
    <property type="match status" value="2"/>
</dbReference>
<protein>
    <submittedName>
        <fullName evidence="1">Fructokinase</fullName>
    </submittedName>
</protein>
<dbReference type="InterPro" id="IPR043129">
    <property type="entry name" value="ATPase_NBD"/>
</dbReference>
<sequence>MRLGIDLGGTKIEIIALDDAGRELLRRRVPTPKGDYYETLQTITQLVRDAEAELGQQGSLGIGTPGALSRATGLLKNSNSVVLNGQPILQDLESLLQRKVQISNDANCFALSEATDGAAAGAEVVFGVILGTGVGAGIVVNGHVLTGPNGIAGEWGHNPLPWPQAEELPGPPCYCGKHGCIETFLSGPGMAKLHQIETGVSLGSEEIMVRAGRGDVACERSMQLYENRLVRSLAHVINILDPDVIVLGGGMSNIERLYANVPKLWGNWVFSDRVDTRLVKHRFGDSSGVRGAAWL</sequence>
<accession>A0AAN2BZ64</accession>
<dbReference type="GO" id="GO:0004396">
    <property type="term" value="F:hexokinase activity"/>
    <property type="evidence" value="ECO:0007669"/>
    <property type="project" value="TreeGrafter"/>
</dbReference>
<dbReference type="Pfam" id="PF00480">
    <property type="entry name" value="ROK"/>
    <property type="match status" value="1"/>
</dbReference>
<proteinExistence type="predicted"/>
<dbReference type="RefSeq" id="WP_237246321.1">
    <property type="nucleotide sequence ID" value="NZ_AP023423.1"/>
</dbReference>
<dbReference type="SUPFAM" id="SSF53067">
    <property type="entry name" value="Actin-like ATPase domain"/>
    <property type="match status" value="1"/>
</dbReference>
<dbReference type="InterPro" id="IPR000600">
    <property type="entry name" value="ROK"/>
</dbReference>
<dbReference type="KEGG" id="seme:MIZ01_1549"/>
<dbReference type="EMBL" id="AP023423">
    <property type="protein sequence ID" value="BCK87756.1"/>
    <property type="molecule type" value="Genomic_DNA"/>
</dbReference>
<name>A0AAN2BZ64_9PROT</name>
<dbReference type="PANTHER" id="PTHR18964">
    <property type="entry name" value="ROK (REPRESSOR, ORF, KINASE) FAMILY"/>
    <property type="match status" value="1"/>
</dbReference>
<organism evidence="1 2">
    <name type="scientific">Sideroxyarcus emersonii</name>
    <dbReference type="NCBI Taxonomy" id="2764705"/>
    <lineage>
        <taxon>Bacteria</taxon>
        <taxon>Pseudomonadati</taxon>
        <taxon>Pseudomonadota</taxon>
        <taxon>Betaproteobacteria</taxon>
        <taxon>Nitrosomonadales</taxon>
        <taxon>Gallionellaceae</taxon>
        <taxon>Sideroxyarcus</taxon>
    </lineage>
</organism>
<dbReference type="Proteomes" id="UP001320326">
    <property type="component" value="Chromosome"/>
</dbReference>
<dbReference type="PANTHER" id="PTHR18964:SF174">
    <property type="entry name" value="D-ALLOSE KINASE-RELATED"/>
    <property type="match status" value="1"/>
</dbReference>
<reference evidence="1 2" key="1">
    <citation type="journal article" date="2022" name="Int. J. Syst. Evol. Microbiol.">
        <title>&lt;i&gt;Sideroxyarcus emersonii&lt;/i&gt; gen. nov. sp. nov., a neutrophilic, microaerobic iron- and thiosulfate-oxidizing bacterium isolated from iron-rich wetland sediment.</title>
        <authorList>
            <person name="Kato S."/>
            <person name="Itoh T."/>
            <person name="Iino T."/>
            <person name="Ohkuma M."/>
        </authorList>
    </citation>
    <scope>NUCLEOTIDE SEQUENCE [LARGE SCALE GENOMIC DNA]</scope>
    <source>
        <strain evidence="1 2">MIZ01</strain>
    </source>
</reference>
<evidence type="ECO:0000313" key="1">
    <source>
        <dbReference type="EMBL" id="BCK87756.1"/>
    </source>
</evidence>
<dbReference type="PROSITE" id="PS01125">
    <property type="entry name" value="ROK"/>
    <property type="match status" value="1"/>
</dbReference>
<keyword evidence="2" id="KW-1185">Reference proteome</keyword>
<gene>
    <name evidence="1" type="ORF">MIZ01_1549</name>
</gene>
<evidence type="ECO:0000313" key="2">
    <source>
        <dbReference type="Proteomes" id="UP001320326"/>
    </source>
</evidence>
<dbReference type="InterPro" id="IPR049874">
    <property type="entry name" value="ROK_cs"/>
</dbReference>
<dbReference type="CDD" id="cd24066">
    <property type="entry name" value="ASKHA_NBD_ROK_EcFRK-like"/>
    <property type="match status" value="1"/>
</dbReference>